<evidence type="ECO:0000256" key="18">
    <source>
        <dbReference type="ARBA" id="ARBA00049902"/>
    </source>
</evidence>
<evidence type="ECO:0000259" key="22">
    <source>
        <dbReference type="Pfam" id="PF00912"/>
    </source>
</evidence>
<name>A0ABU9UB15_9SPIR</name>
<comment type="pathway">
    <text evidence="2">Cell wall biogenesis; peptidoglycan biosynthesis.</text>
</comment>
<dbReference type="Pfam" id="PF00912">
    <property type="entry name" value="Transgly"/>
    <property type="match status" value="1"/>
</dbReference>
<dbReference type="PANTHER" id="PTHR32282">
    <property type="entry name" value="BINDING PROTEIN TRANSPEPTIDASE, PUTATIVE-RELATED"/>
    <property type="match status" value="1"/>
</dbReference>
<protein>
    <recommendedName>
        <fullName evidence="17">peptidoglycan glycosyltransferase</fullName>
        <ecNumber evidence="17">2.4.99.28</ecNumber>
    </recommendedName>
</protein>
<dbReference type="EMBL" id="JBCHKQ010000002">
    <property type="protein sequence ID" value="MEM5947838.1"/>
    <property type="molecule type" value="Genomic_DNA"/>
</dbReference>
<evidence type="ECO:0000313" key="23">
    <source>
        <dbReference type="EMBL" id="MEM5947838.1"/>
    </source>
</evidence>
<feature type="domain" description="Glycosyl transferase family 51" evidence="22">
    <location>
        <begin position="61"/>
        <end position="235"/>
    </location>
</feature>
<reference evidence="23 24" key="1">
    <citation type="submission" date="2024-03" db="EMBL/GenBank/DDBJ databases">
        <title>Ignisphaera cupida sp. nov., a hyperthermophilic hydrolytic archaeon from a hot spring of Kamchatka, and proposal of Ignisphaeraceae fam. nov.</title>
        <authorList>
            <person name="Podosokorskaya O.A."/>
            <person name="Elcheninov A.G."/>
            <person name="Maltseva A.I."/>
            <person name="Zayulina K.S."/>
            <person name="Novikov A."/>
            <person name="Merkel A.Y."/>
        </authorList>
    </citation>
    <scope>NUCLEOTIDE SEQUENCE [LARGE SCALE GENOMIC DNA]</scope>
    <source>
        <strain evidence="23 24">38H-sp</strain>
    </source>
</reference>
<dbReference type="EC" id="2.4.99.28" evidence="17"/>
<dbReference type="Pfam" id="PF00905">
    <property type="entry name" value="Transpeptidase"/>
    <property type="match status" value="1"/>
</dbReference>
<dbReference type="InterPro" id="IPR001264">
    <property type="entry name" value="Glyco_trans_51"/>
</dbReference>
<keyword evidence="8" id="KW-0808">Transferase</keyword>
<keyword evidence="15" id="KW-0511">Multifunctional enzyme</keyword>
<evidence type="ECO:0000256" key="12">
    <source>
        <dbReference type="ARBA" id="ARBA00022984"/>
    </source>
</evidence>
<comment type="subcellular location">
    <subcellularLocation>
        <location evidence="1">Membrane</location>
    </subcellularLocation>
</comment>
<evidence type="ECO:0000256" key="7">
    <source>
        <dbReference type="ARBA" id="ARBA00022676"/>
    </source>
</evidence>
<dbReference type="Gene3D" id="3.40.710.10">
    <property type="entry name" value="DD-peptidase/beta-lactamase superfamily"/>
    <property type="match status" value="2"/>
</dbReference>
<comment type="catalytic activity">
    <reaction evidence="18">
        <text>[GlcNAc-(1-&gt;4)-Mur2Ac(oyl-L-Ala-gamma-D-Glu-L-Lys-D-Ala-D-Ala)](n)-di-trans,octa-cis-undecaprenyl diphosphate + beta-D-GlcNAc-(1-&gt;4)-Mur2Ac(oyl-L-Ala-gamma-D-Glu-L-Lys-D-Ala-D-Ala)-di-trans,octa-cis-undecaprenyl diphosphate = [GlcNAc-(1-&gt;4)-Mur2Ac(oyl-L-Ala-gamma-D-Glu-L-Lys-D-Ala-D-Ala)](n+1)-di-trans,octa-cis-undecaprenyl diphosphate + di-trans,octa-cis-undecaprenyl diphosphate + H(+)</text>
        <dbReference type="Rhea" id="RHEA:23708"/>
        <dbReference type="Rhea" id="RHEA-COMP:9602"/>
        <dbReference type="Rhea" id="RHEA-COMP:9603"/>
        <dbReference type="ChEBI" id="CHEBI:15378"/>
        <dbReference type="ChEBI" id="CHEBI:58405"/>
        <dbReference type="ChEBI" id="CHEBI:60033"/>
        <dbReference type="ChEBI" id="CHEBI:78435"/>
        <dbReference type="EC" id="2.4.99.28"/>
    </reaction>
</comment>
<feature type="region of interest" description="Disordered" evidence="19">
    <location>
        <begin position="816"/>
        <end position="840"/>
    </location>
</feature>
<feature type="transmembrane region" description="Helical" evidence="20">
    <location>
        <begin position="12"/>
        <end position="33"/>
    </location>
</feature>
<evidence type="ECO:0000256" key="16">
    <source>
        <dbReference type="ARBA" id="ARBA00023316"/>
    </source>
</evidence>
<keyword evidence="12" id="KW-0573">Peptidoglycan synthesis</keyword>
<keyword evidence="16" id="KW-0961">Cell wall biogenesis/degradation</keyword>
<gene>
    <name evidence="23" type="ORF">WKV44_04700</name>
</gene>
<dbReference type="RefSeq" id="WP_420069287.1">
    <property type="nucleotide sequence ID" value="NZ_JBCHKQ010000002.1"/>
</dbReference>
<keyword evidence="9 20" id="KW-0812">Transmembrane</keyword>
<dbReference type="InterPro" id="IPR001460">
    <property type="entry name" value="PCN-bd_Tpept"/>
</dbReference>
<evidence type="ECO:0000259" key="21">
    <source>
        <dbReference type="Pfam" id="PF00905"/>
    </source>
</evidence>
<keyword evidence="7" id="KW-0328">Glycosyltransferase</keyword>
<keyword evidence="13 20" id="KW-1133">Transmembrane helix</keyword>
<evidence type="ECO:0000256" key="10">
    <source>
        <dbReference type="ARBA" id="ARBA00022801"/>
    </source>
</evidence>
<keyword evidence="11" id="KW-0133">Cell shape</keyword>
<dbReference type="Proteomes" id="UP001466331">
    <property type="component" value="Unassembled WGS sequence"/>
</dbReference>
<organism evidence="23 24">
    <name type="scientific">Rarispira pelagica</name>
    <dbReference type="NCBI Taxonomy" id="3141764"/>
    <lineage>
        <taxon>Bacteria</taxon>
        <taxon>Pseudomonadati</taxon>
        <taxon>Spirochaetota</taxon>
        <taxon>Spirochaetia</taxon>
        <taxon>Winmispirales</taxon>
        <taxon>Winmispiraceae</taxon>
        <taxon>Rarispira</taxon>
    </lineage>
</organism>
<evidence type="ECO:0000256" key="8">
    <source>
        <dbReference type="ARBA" id="ARBA00022679"/>
    </source>
</evidence>
<dbReference type="InterPro" id="IPR012338">
    <property type="entry name" value="Beta-lactam/transpept-like"/>
</dbReference>
<comment type="caution">
    <text evidence="23">The sequence shown here is derived from an EMBL/GenBank/DDBJ whole genome shotgun (WGS) entry which is preliminary data.</text>
</comment>
<evidence type="ECO:0000256" key="11">
    <source>
        <dbReference type="ARBA" id="ARBA00022960"/>
    </source>
</evidence>
<evidence type="ECO:0000256" key="1">
    <source>
        <dbReference type="ARBA" id="ARBA00004370"/>
    </source>
</evidence>
<evidence type="ECO:0000256" key="2">
    <source>
        <dbReference type="ARBA" id="ARBA00004752"/>
    </source>
</evidence>
<accession>A0ABU9UB15</accession>
<comment type="similarity">
    <text evidence="3">In the C-terminal section; belongs to the transpeptidase family.</text>
</comment>
<dbReference type="InterPro" id="IPR023346">
    <property type="entry name" value="Lysozyme-like_dom_sf"/>
</dbReference>
<keyword evidence="14 20" id="KW-0472">Membrane</keyword>
<evidence type="ECO:0000256" key="3">
    <source>
        <dbReference type="ARBA" id="ARBA00007090"/>
    </source>
</evidence>
<proteinExistence type="inferred from homology"/>
<keyword evidence="24" id="KW-1185">Reference proteome</keyword>
<evidence type="ECO:0000256" key="13">
    <source>
        <dbReference type="ARBA" id="ARBA00022989"/>
    </source>
</evidence>
<evidence type="ECO:0000256" key="4">
    <source>
        <dbReference type="ARBA" id="ARBA00007739"/>
    </source>
</evidence>
<evidence type="ECO:0000256" key="19">
    <source>
        <dbReference type="SAM" id="MobiDB-lite"/>
    </source>
</evidence>
<keyword evidence="5" id="KW-0121">Carboxypeptidase</keyword>
<sequence>MAKIKKTGLLKILLYFLILWAIGIGTALGISLAQTINIETFEDVGKTNISLSSKLLDKNDKLITEYFSEQKRELVSIDKLPKHLIYALLTREDQEFYHHNGFSFKNTMRALINIVLGRYVSGGSTITQQVAGTLYADRNEFSLSRKLRELWWAFQLERNLTKDEILEIYLNTVYLGHGTYGVEAASQFYFGHSAKDLTLAESAVLVVQLSSPGYNSPINHPERAKLRQWAVLEEMAKLGYITKEEAKQSYDNFWKNFNYTRTQNSSVFVEKQDKAPYFSEYVRQQLEQKLLGTFNIYKDGFTIHTTLNLDYQKLAEEYFTEGLELANKKFKRNQSTANISTEEKFIPILDMLAISFDMPKLSSGETRRRIKAKKYATKELLPLLETTAGLFNLENMGKLIEDKNQKILQEQKKNSVEGALITLENDTGYIVAMIGGSKFGPLNQFNRAVQAKVQPGSSFKPIYYSAAISSKKFTPATLIYDGPVVFWNDDGTPYKPLNYRGEWKGYVTVRTALSHSMNVPSIKVLDAVGFDAAIDRASKLLGIDDPVEIAKTFPRKYPLGLGIISVSPIQMARAYAIFANQGKEVNPVAIRYVEDRSGKIIWEPEKELRESQKKKGDSIYVISPQTAYIMTSLLQTTVESGTLRYARSLVGGFNMPMAGKTGTTQNWSDVWTVGFSPYYTTAVWFGFDQQGHSLGVNQTGAVTTGPVWAKYMKAIHENLPPKDFKMPTKGIVKVKVTEHGLLPPPGYPEDKIREEVFIAGTEPKEFDKIVEFQKERNEITEQKILNSVIEEDLSLDTSPDSLGLELDPELKAILEGSVEGKDNAGNTLPDDNPDYNPLLD</sequence>
<keyword evidence="6" id="KW-0645">Protease</keyword>
<feature type="domain" description="Penicillin-binding protein transpeptidase" evidence="21">
    <location>
        <begin position="419"/>
        <end position="684"/>
    </location>
</feature>
<keyword evidence="10" id="KW-0378">Hydrolase</keyword>
<dbReference type="InterPro" id="IPR036950">
    <property type="entry name" value="PBP_transglycosylase"/>
</dbReference>
<evidence type="ECO:0000256" key="9">
    <source>
        <dbReference type="ARBA" id="ARBA00022692"/>
    </source>
</evidence>
<dbReference type="SUPFAM" id="SSF56601">
    <property type="entry name" value="beta-lactamase/transpeptidase-like"/>
    <property type="match status" value="1"/>
</dbReference>
<evidence type="ECO:0000256" key="15">
    <source>
        <dbReference type="ARBA" id="ARBA00023268"/>
    </source>
</evidence>
<evidence type="ECO:0000256" key="14">
    <source>
        <dbReference type="ARBA" id="ARBA00023136"/>
    </source>
</evidence>
<dbReference type="PANTHER" id="PTHR32282:SF27">
    <property type="entry name" value="PENICILLIN-BINDING PROTEIN 1A"/>
    <property type="match status" value="1"/>
</dbReference>
<evidence type="ECO:0000313" key="24">
    <source>
        <dbReference type="Proteomes" id="UP001466331"/>
    </source>
</evidence>
<evidence type="ECO:0000256" key="6">
    <source>
        <dbReference type="ARBA" id="ARBA00022670"/>
    </source>
</evidence>
<feature type="compositionally biased region" description="Low complexity" evidence="19">
    <location>
        <begin position="826"/>
        <end position="840"/>
    </location>
</feature>
<dbReference type="Gene3D" id="1.10.3810.10">
    <property type="entry name" value="Biosynthetic peptidoglycan transglycosylase-like"/>
    <property type="match status" value="1"/>
</dbReference>
<comment type="similarity">
    <text evidence="4">In the N-terminal section; belongs to the glycosyltransferase 51 family.</text>
</comment>
<evidence type="ECO:0000256" key="20">
    <source>
        <dbReference type="SAM" id="Phobius"/>
    </source>
</evidence>
<evidence type="ECO:0000256" key="17">
    <source>
        <dbReference type="ARBA" id="ARBA00044770"/>
    </source>
</evidence>
<dbReference type="NCBIfam" id="TIGR02074">
    <property type="entry name" value="PBP_1a_fam"/>
    <property type="match status" value="1"/>
</dbReference>
<dbReference type="SUPFAM" id="SSF53955">
    <property type="entry name" value="Lysozyme-like"/>
    <property type="match status" value="1"/>
</dbReference>
<dbReference type="InterPro" id="IPR050396">
    <property type="entry name" value="Glycosyltr_51/Transpeptidase"/>
</dbReference>
<evidence type="ECO:0000256" key="5">
    <source>
        <dbReference type="ARBA" id="ARBA00022645"/>
    </source>
</evidence>